<evidence type="ECO:0000256" key="1">
    <source>
        <dbReference type="ARBA" id="ARBA00003523"/>
    </source>
</evidence>
<reference evidence="10" key="3">
    <citation type="submission" date="2018-08" db="UniProtKB">
        <authorList>
            <consortium name="EnsemblPlants"/>
        </authorList>
    </citation>
    <scope>IDENTIFICATION</scope>
    <source>
        <strain evidence="10">cv. Bd21</strain>
    </source>
</reference>
<accession>A0A0Q3K1Z3</accession>
<comment type="function">
    <text evidence="1 6">Acylhydrolase that catalyzes the hydrolysis of phospholipids at the sn-1 position.</text>
</comment>
<reference evidence="9 10" key="1">
    <citation type="journal article" date="2010" name="Nature">
        <title>Genome sequencing and analysis of the model grass Brachypodium distachyon.</title>
        <authorList>
            <consortium name="International Brachypodium Initiative"/>
        </authorList>
    </citation>
    <scope>NUCLEOTIDE SEQUENCE [LARGE SCALE GENOMIC DNA]</scope>
    <source>
        <strain evidence="9 10">Bd21</strain>
    </source>
</reference>
<evidence type="ECO:0000313" key="11">
    <source>
        <dbReference type="Proteomes" id="UP000008810"/>
    </source>
</evidence>
<evidence type="ECO:0000313" key="10">
    <source>
        <dbReference type="EnsemblPlants" id="KQK04753"/>
    </source>
</evidence>
<dbReference type="EC" id="3.1.1.-" evidence="6"/>
<gene>
    <name evidence="9" type="ORF">BRADI_2g15751v3</name>
</gene>
<dbReference type="InterPro" id="IPR002921">
    <property type="entry name" value="Fungal_lipase-type"/>
</dbReference>
<dbReference type="Gramene" id="KQK04753">
    <property type="protein sequence ID" value="KQK04753"/>
    <property type="gene ID" value="BRADI_2g15751v3"/>
</dbReference>
<dbReference type="OrthoDB" id="666051at2759"/>
<dbReference type="GO" id="GO:0016042">
    <property type="term" value="P:lipid catabolic process"/>
    <property type="evidence" value="ECO:0007669"/>
    <property type="project" value="UniProtKB-UniRule"/>
</dbReference>
<reference evidence="9" key="2">
    <citation type="submission" date="2017-06" db="EMBL/GenBank/DDBJ databases">
        <title>WGS assembly of Brachypodium distachyon.</title>
        <authorList>
            <consortium name="The International Brachypodium Initiative"/>
            <person name="Lucas S."/>
            <person name="Harmon-Smith M."/>
            <person name="Lail K."/>
            <person name="Tice H."/>
            <person name="Grimwood J."/>
            <person name="Bruce D."/>
            <person name="Barry K."/>
            <person name="Shu S."/>
            <person name="Lindquist E."/>
            <person name="Wang M."/>
            <person name="Pitluck S."/>
            <person name="Vogel J.P."/>
            <person name="Garvin D.F."/>
            <person name="Mockler T.C."/>
            <person name="Schmutz J."/>
            <person name="Rokhsar D."/>
            <person name="Bevan M.W."/>
        </authorList>
    </citation>
    <scope>NUCLEOTIDE SEQUENCE</scope>
    <source>
        <strain evidence="9">Bd21</strain>
    </source>
</reference>
<dbReference type="InParanoid" id="A0A0Q3K1Z3"/>
<feature type="region of interest" description="Disordered" evidence="7">
    <location>
        <begin position="177"/>
        <end position="242"/>
    </location>
</feature>
<keyword evidence="11" id="KW-1185">Reference proteome</keyword>
<dbReference type="InterPro" id="IPR029058">
    <property type="entry name" value="AB_hydrolase_fold"/>
</dbReference>
<dbReference type="EMBL" id="CM000881">
    <property type="protein sequence ID" value="KQK04753.2"/>
    <property type="molecule type" value="Genomic_DNA"/>
</dbReference>
<evidence type="ECO:0000259" key="8">
    <source>
        <dbReference type="Pfam" id="PF01764"/>
    </source>
</evidence>
<dbReference type="EnsemblPlants" id="KQK04753">
    <property type="protein sequence ID" value="KQK04753"/>
    <property type="gene ID" value="BRADI_2g15751v3"/>
</dbReference>
<dbReference type="Proteomes" id="UP000008810">
    <property type="component" value="Chromosome 2"/>
</dbReference>
<dbReference type="CDD" id="cd00519">
    <property type="entry name" value="Lipase_3"/>
    <property type="match status" value="1"/>
</dbReference>
<evidence type="ECO:0000256" key="2">
    <source>
        <dbReference type="ARBA" id="ARBA00010701"/>
    </source>
</evidence>
<dbReference type="PANTHER" id="PTHR31828:SF54">
    <property type="entry name" value="PHOSPHOLIPASE A1"/>
    <property type="match status" value="1"/>
</dbReference>
<dbReference type="PANTHER" id="PTHR31828">
    <property type="entry name" value="PHOSPHOLIPASE A1-IIGAMMA"/>
    <property type="match status" value="1"/>
</dbReference>
<feature type="region of interest" description="Disordered" evidence="7">
    <location>
        <begin position="1"/>
        <end position="23"/>
    </location>
</feature>
<proteinExistence type="inferred from homology"/>
<protein>
    <recommendedName>
        <fullName evidence="6">Phospholipase A1</fullName>
        <ecNumber evidence="6">3.1.1.-</ecNumber>
    </recommendedName>
</protein>
<dbReference type="ExpressionAtlas" id="A0A0Q3K1Z3">
    <property type="expression patterns" value="baseline"/>
</dbReference>
<evidence type="ECO:0000256" key="5">
    <source>
        <dbReference type="ARBA" id="ARBA00023098"/>
    </source>
</evidence>
<name>A0A0Q3K1Z3_BRADI</name>
<organism evidence="9">
    <name type="scientific">Brachypodium distachyon</name>
    <name type="common">Purple false brome</name>
    <name type="synonym">Trachynia distachya</name>
    <dbReference type="NCBI Taxonomy" id="15368"/>
    <lineage>
        <taxon>Eukaryota</taxon>
        <taxon>Viridiplantae</taxon>
        <taxon>Streptophyta</taxon>
        <taxon>Embryophyta</taxon>
        <taxon>Tracheophyta</taxon>
        <taxon>Spermatophyta</taxon>
        <taxon>Magnoliopsida</taxon>
        <taxon>Liliopsida</taxon>
        <taxon>Poales</taxon>
        <taxon>Poaceae</taxon>
        <taxon>BOP clade</taxon>
        <taxon>Pooideae</taxon>
        <taxon>Stipodae</taxon>
        <taxon>Brachypodieae</taxon>
        <taxon>Brachypodium</taxon>
    </lineage>
</organism>
<evidence type="ECO:0000256" key="7">
    <source>
        <dbReference type="SAM" id="MobiDB-lite"/>
    </source>
</evidence>
<dbReference type="SUPFAM" id="SSF53474">
    <property type="entry name" value="alpha/beta-Hydrolases"/>
    <property type="match status" value="1"/>
</dbReference>
<evidence type="ECO:0000256" key="6">
    <source>
        <dbReference type="RuleBase" id="RU367093"/>
    </source>
</evidence>
<dbReference type="AlphaFoldDB" id="A0A0Q3K1Z3"/>
<keyword evidence="4 6" id="KW-0442">Lipid degradation</keyword>
<dbReference type="Pfam" id="PF01764">
    <property type="entry name" value="Lipase_3"/>
    <property type="match status" value="1"/>
</dbReference>
<comment type="similarity">
    <text evidence="2 6">Belongs to the AB hydrolase superfamily. Lipase family.</text>
</comment>
<evidence type="ECO:0000256" key="3">
    <source>
        <dbReference type="ARBA" id="ARBA00022801"/>
    </source>
</evidence>
<feature type="domain" description="Fungal lipase-type" evidence="8">
    <location>
        <begin position="257"/>
        <end position="365"/>
    </location>
</feature>
<dbReference type="Gene3D" id="3.40.50.1820">
    <property type="entry name" value="alpha/beta hydrolase"/>
    <property type="match status" value="1"/>
</dbReference>
<dbReference type="InterPro" id="IPR033556">
    <property type="entry name" value="PLA"/>
</dbReference>
<keyword evidence="5 6" id="KW-0443">Lipid metabolism</keyword>
<evidence type="ECO:0000256" key="4">
    <source>
        <dbReference type="ARBA" id="ARBA00022963"/>
    </source>
</evidence>
<dbReference type="GO" id="GO:0008970">
    <property type="term" value="F:phospholipase A1 activity"/>
    <property type="evidence" value="ECO:0007669"/>
    <property type="project" value="UniProtKB-UniRule"/>
</dbReference>
<sequence length="467" mass="50766">MKLATIQNPVVDHQSTNKHQVTNGEDRVRHGAEAWKHLQPVAGAPWRELVGRAAGPAGRRPAGLRHRLRRARRGHLRRLQHRAPLPARRRLRLRPRRPPRWRRRVVPRELRRHQVPLRHVRDYPAGVHVDDAGVHVGVPAGQGVPRAAGAGAQGGALVQRVQLDGICGGGDGRWRGGAGEAGHRRGVARHAGEPGVGQRSRLLAGVSRAGAGSGGGGARERRGAPWVSDRVHGQRRGLQVQQDQRQRPAVCVAFLDYQSNQVLEEVKRLMELHKGEVTSITLTGHSLGASLAILNAVDIVSNGLNTPSTSSSSSSQLPPCPVTAIVFACPHVGNDDFKSAFASFSDLRALHVINARDIVPLYPPIGYVDVATAALRIDTSRSPYLRSPGTPQTWHNLECYLHGVAGEQGGQGRGFRLEVDRDVALVNKGSDALKDEYPVPANWWVVSNKGMVRGAGGHWKLKDFEEI</sequence>
<evidence type="ECO:0000313" key="9">
    <source>
        <dbReference type="EMBL" id="KQK04753.2"/>
    </source>
</evidence>
<feature type="compositionally biased region" description="Low complexity" evidence="7">
    <location>
        <begin position="201"/>
        <end position="210"/>
    </location>
</feature>
<keyword evidence="3 6" id="KW-0378">Hydrolase</keyword>